<keyword evidence="3" id="KW-1185">Reference proteome</keyword>
<dbReference type="InterPro" id="IPR007383">
    <property type="entry name" value="DUF445"/>
</dbReference>
<gene>
    <name evidence="2" type="ORF">WH159_01610</name>
</gene>
<keyword evidence="1" id="KW-1133">Transmembrane helix</keyword>
<evidence type="ECO:0000313" key="3">
    <source>
        <dbReference type="Proteomes" id="UP001380365"/>
    </source>
</evidence>
<feature type="transmembrane region" description="Helical" evidence="1">
    <location>
        <begin position="54"/>
        <end position="74"/>
    </location>
</feature>
<organism evidence="2 3">
    <name type="scientific">Sphingomonas molluscorum</name>
    <dbReference type="NCBI Taxonomy" id="418184"/>
    <lineage>
        <taxon>Bacteria</taxon>
        <taxon>Pseudomonadati</taxon>
        <taxon>Pseudomonadota</taxon>
        <taxon>Alphaproteobacteria</taxon>
        <taxon>Sphingomonadales</taxon>
        <taxon>Sphingomonadaceae</taxon>
        <taxon>Sphingomonas</taxon>
    </lineage>
</organism>
<dbReference type="Pfam" id="PF04286">
    <property type="entry name" value="DUF445"/>
    <property type="match status" value="1"/>
</dbReference>
<evidence type="ECO:0000313" key="2">
    <source>
        <dbReference type="EMBL" id="MEJ5093243.1"/>
    </source>
</evidence>
<evidence type="ECO:0000256" key="1">
    <source>
        <dbReference type="SAM" id="Phobius"/>
    </source>
</evidence>
<dbReference type="Proteomes" id="UP001380365">
    <property type="component" value="Unassembled WGS sequence"/>
</dbReference>
<dbReference type="PANTHER" id="PTHR38442:SF1">
    <property type="entry name" value="INNER MEMBRANE PROTEIN"/>
    <property type="match status" value="1"/>
</dbReference>
<protein>
    <submittedName>
        <fullName evidence="2">DUF445 domain-containing protein</fullName>
    </submittedName>
</protein>
<dbReference type="RefSeq" id="WP_239555239.1">
    <property type="nucleotide sequence ID" value="NZ_JBBGZA010000001.1"/>
</dbReference>
<feature type="transmembrane region" description="Helical" evidence="1">
    <location>
        <begin position="24"/>
        <end position="42"/>
    </location>
</feature>
<proteinExistence type="predicted"/>
<dbReference type="PANTHER" id="PTHR38442">
    <property type="entry name" value="INNER MEMBRANE PROTEIN-RELATED"/>
    <property type="match status" value="1"/>
</dbReference>
<comment type="caution">
    <text evidence="2">The sequence shown here is derived from an EMBL/GenBank/DDBJ whole genome shotgun (WGS) entry which is preliminary data.</text>
</comment>
<keyword evidence="1" id="KW-0812">Transmembrane</keyword>
<keyword evidence="1" id="KW-0472">Membrane</keyword>
<dbReference type="EMBL" id="JBBGZA010000001">
    <property type="protein sequence ID" value="MEJ5093243.1"/>
    <property type="molecule type" value="Genomic_DNA"/>
</dbReference>
<reference evidence="2 3" key="1">
    <citation type="submission" date="2023-12" db="EMBL/GenBank/DDBJ databases">
        <title>Gut-associated functions are favored during microbiome assembly across C. elegans life.</title>
        <authorList>
            <person name="Zimmermann J."/>
        </authorList>
    </citation>
    <scope>NUCLEOTIDE SEQUENCE [LARGE SCALE GENOMIC DNA]</scope>
    <source>
        <strain evidence="2 3">JUb134</strain>
    </source>
</reference>
<name>A0ABU8Q0R1_9SPHN</name>
<accession>A0ABU8Q0R1</accession>
<sequence length="421" mass="45923">MTLFARVPGTGGAVPPALTRMRRVATAMLVVMALLFLASRALEARHPAWGFVQAFAEAAMVGGLADWFAVTALFRHPLGLPVPHTAIIPRNKDRIGDTLAIFLRDNFLTAHVVARRMRRLDVAAVVGRWLANPVGGQGRLRHGASRLAASLIQSFDQQRLGGMVKGAIANRLRSTEVAPLLGQAIQAAIAEDRHVPLIDGMIRFVARAVEANEQVIRAMVHDRAGSILRWTGLDETLANKILDGLRKLADDIAADSQHPLRAKAEEGLAKLAADLQSDPALQARVEQFKEDMIGNPALQRWLDGMWERSRAALLRLVRDPDRAMAGGMGDALRQLGETLQRDPRLARTINRFVRRAAVGMVADYGDAIVRLVSDTVRGWDARTITGRLENAVGRDLQYIRINGTLVGGLVGLCIHSIDVLL</sequence>